<dbReference type="RefSeq" id="WP_125247145.1">
    <property type="nucleotide sequence ID" value="NZ_RSEB01000002.1"/>
</dbReference>
<dbReference type="GO" id="GO:0051301">
    <property type="term" value="P:cell division"/>
    <property type="evidence" value="ECO:0007669"/>
    <property type="project" value="UniProtKB-KW"/>
</dbReference>
<organism evidence="11 12">
    <name type="scientific">Glycomyces terrestris</name>
    <dbReference type="NCBI Taxonomy" id="2493553"/>
    <lineage>
        <taxon>Bacteria</taxon>
        <taxon>Bacillati</taxon>
        <taxon>Actinomycetota</taxon>
        <taxon>Actinomycetes</taxon>
        <taxon>Glycomycetales</taxon>
        <taxon>Glycomycetaceae</taxon>
        <taxon>Glycomyces</taxon>
    </lineage>
</organism>
<evidence type="ECO:0000313" key="11">
    <source>
        <dbReference type="EMBL" id="RRS00466.1"/>
    </source>
</evidence>
<name>A0A426V0U5_9ACTN</name>
<evidence type="ECO:0000259" key="10">
    <source>
        <dbReference type="Pfam" id="PF00656"/>
    </source>
</evidence>
<dbReference type="GO" id="GO:0004197">
    <property type="term" value="F:cysteine-type endopeptidase activity"/>
    <property type="evidence" value="ECO:0007669"/>
    <property type="project" value="InterPro"/>
</dbReference>
<dbReference type="PANTHER" id="PTHR35794">
    <property type="entry name" value="CELL DIVISION PROTEIN DIVIVA"/>
    <property type="match status" value="1"/>
</dbReference>
<evidence type="ECO:0000256" key="6">
    <source>
        <dbReference type="ARBA" id="ARBA00023054"/>
    </source>
</evidence>
<dbReference type="Gene3D" id="6.10.250.660">
    <property type="match status" value="2"/>
</dbReference>
<protein>
    <recommendedName>
        <fullName evidence="3">Cell wall synthesis protein Wag31</fullName>
    </recommendedName>
    <alternativeName>
        <fullName evidence="8">Antigen 84</fullName>
    </alternativeName>
</protein>
<dbReference type="AlphaFoldDB" id="A0A426V0U5"/>
<dbReference type="PANTHER" id="PTHR35794:SF2">
    <property type="entry name" value="CELL DIVISION PROTEIN DIVIVA"/>
    <property type="match status" value="1"/>
</dbReference>
<dbReference type="Proteomes" id="UP000277256">
    <property type="component" value="Unassembled WGS sequence"/>
</dbReference>
<feature type="region of interest" description="Disordered" evidence="9">
    <location>
        <begin position="244"/>
        <end position="273"/>
    </location>
</feature>
<keyword evidence="6" id="KW-0175">Coiled coil</keyword>
<dbReference type="InterPro" id="IPR007793">
    <property type="entry name" value="DivIVA_fam"/>
</dbReference>
<dbReference type="NCBIfam" id="NF047832">
    <property type="entry name" value="caspase_w_EACC1"/>
    <property type="match status" value="1"/>
</dbReference>
<evidence type="ECO:0000256" key="5">
    <source>
        <dbReference type="ARBA" id="ARBA00022618"/>
    </source>
</evidence>
<evidence type="ECO:0000256" key="7">
    <source>
        <dbReference type="ARBA" id="ARBA00023306"/>
    </source>
</evidence>
<dbReference type="InterPro" id="IPR011600">
    <property type="entry name" value="Pept_C14_caspase"/>
</dbReference>
<evidence type="ECO:0000256" key="8">
    <source>
        <dbReference type="ARBA" id="ARBA00031737"/>
    </source>
</evidence>
<proteinExistence type="inferred from homology"/>
<dbReference type="GO" id="GO:0005737">
    <property type="term" value="C:cytoplasm"/>
    <property type="evidence" value="ECO:0007669"/>
    <property type="project" value="UniProtKB-SubCell"/>
</dbReference>
<evidence type="ECO:0000256" key="4">
    <source>
        <dbReference type="ARBA" id="ARBA00022490"/>
    </source>
</evidence>
<feature type="domain" description="Peptidase C14 caspase" evidence="10">
    <location>
        <begin position="9"/>
        <end position="202"/>
    </location>
</feature>
<comment type="caution">
    <text evidence="11">The sequence shown here is derived from an EMBL/GenBank/DDBJ whole genome shotgun (WGS) entry which is preliminary data.</text>
</comment>
<dbReference type="InterPro" id="IPR019933">
    <property type="entry name" value="DivIVA_domain"/>
</dbReference>
<dbReference type="GO" id="GO:0006508">
    <property type="term" value="P:proteolysis"/>
    <property type="evidence" value="ECO:0007669"/>
    <property type="project" value="InterPro"/>
</dbReference>
<evidence type="ECO:0000256" key="3">
    <source>
        <dbReference type="ARBA" id="ARBA00018787"/>
    </source>
</evidence>
<dbReference type="EMBL" id="RSEB01000002">
    <property type="protein sequence ID" value="RRS00466.1"/>
    <property type="molecule type" value="Genomic_DNA"/>
</dbReference>
<gene>
    <name evidence="11" type="ORF">EIW28_07850</name>
</gene>
<comment type="subcellular location">
    <subcellularLocation>
        <location evidence="1">Cytoplasm</location>
    </subcellularLocation>
</comment>
<comment type="similarity">
    <text evidence="2">Belongs to the DivIVA family.</text>
</comment>
<dbReference type="Gene3D" id="3.40.50.1460">
    <property type="match status" value="1"/>
</dbReference>
<keyword evidence="12" id="KW-1185">Reference proteome</keyword>
<evidence type="ECO:0000256" key="2">
    <source>
        <dbReference type="ARBA" id="ARBA00009008"/>
    </source>
</evidence>
<reference evidence="11 12" key="1">
    <citation type="submission" date="2018-12" db="EMBL/GenBank/DDBJ databases">
        <title>Glycomyces sp. YIM 121974 draft genome.</title>
        <authorList>
            <person name="Li Q."/>
        </authorList>
    </citation>
    <scope>NUCLEOTIDE SEQUENCE [LARGE SCALE GENOMIC DNA]</scope>
    <source>
        <strain evidence="11 12">YIM 121974</strain>
    </source>
</reference>
<keyword evidence="7" id="KW-0131">Cell cycle</keyword>
<dbReference type="NCBIfam" id="TIGR03544">
    <property type="entry name" value="DivI1A_domain"/>
    <property type="match status" value="2"/>
</dbReference>
<dbReference type="Pfam" id="PF00656">
    <property type="entry name" value="Peptidase_C14"/>
    <property type="match status" value="1"/>
</dbReference>
<accession>A0A426V0U5</accession>
<evidence type="ECO:0000313" key="12">
    <source>
        <dbReference type="Proteomes" id="UP000277256"/>
    </source>
</evidence>
<dbReference type="OrthoDB" id="3197455at2"/>
<sequence length="373" mass="40270">MRLPDGARSRALLLGTAAYDHLAPVPAAVNNVEAMREALVRRTGIPAAHCEALTNANDLTEVGAAVERAAQGAKDLLLVYFSGHGLVDDTGMLHLALPQTSQGLLPWSGVPFAFLHRAIQTARAEAKVIVLDCCFSGIATQVLADAESLILGQIRVSGHVTLTSSPANSPSYAFEGKRHTAFTQAFLDVLKHGSRRAGALLTLDDVFLELERLAVERDLPRPQKCVTHTADKLALAENRYQVARGSGPIDDHASRLGSRPATEEPEPPVVPAPPDQALISAGAVRDVRFKTVRLTEGYDEDEVDAFLDQVALALLEPAEGPQRLSAEEVRASLFTTTRLREGYDMEEVDSFLDLIESEFERRQAITAPETGKA</sequence>
<dbReference type="SUPFAM" id="SSF52129">
    <property type="entry name" value="Caspase-like"/>
    <property type="match status" value="1"/>
</dbReference>
<dbReference type="InterPro" id="IPR029030">
    <property type="entry name" value="Caspase-like_dom_sf"/>
</dbReference>
<evidence type="ECO:0000256" key="1">
    <source>
        <dbReference type="ARBA" id="ARBA00004496"/>
    </source>
</evidence>
<keyword evidence="4" id="KW-0963">Cytoplasm</keyword>
<keyword evidence="5" id="KW-0132">Cell division</keyword>
<evidence type="ECO:0000256" key="9">
    <source>
        <dbReference type="SAM" id="MobiDB-lite"/>
    </source>
</evidence>